<dbReference type="Proteomes" id="UP001174909">
    <property type="component" value="Unassembled WGS sequence"/>
</dbReference>
<keyword evidence="3" id="KW-0456">Lyase</keyword>
<dbReference type="Gene3D" id="3.40.50.1400">
    <property type="match status" value="2"/>
</dbReference>
<evidence type="ECO:0000313" key="7">
    <source>
        <dbReference type="Proteomes" id="UP001174909"/>
    </source>
</evidence>
<accession>A0AA35SRT5</accession>
<keyword evidence="4" id="KW-0627">Porphyrin biosynthesis</keyword>
<organism evidence="6 7">
    <name type="scientific">Geodia barretti</name>
    <name type="common">Barrett's horny sponge</name>
    <dbReference type="NCBI Taxonomy" id="519541"/>
    <lineage>
        <taxon>Eukaryota</taxon>
        <taxon>Metazoa</taxon>
        <taxon>Porifera</taxon>
        <taxon>Demospongiae</taxon>
        <taxon>Heteroscleromorpha</taxon>
        <taxon>Tetractinellida</taxon>
        <taxon>Astrophorina</taxon>
        <taxon>Geodiidae</taxon>
        <taxon>Geodia</taxon>
    </lineage>
</organism>
<dbReference type="GO" id="GO:0006783">
    <property type="term" value="P:heme biosynthetic process"/>
    <property type="evidence" value="ECO:0007669"/>
    <property type="project" value="UniProtKB-KW"/>
</dbReference>
<dbReference type="PANTHER" id="PTHR11108">
    <property type="entry name" value="FERROCHELATASE"/>
    <property type="match status" value="1"/>
</dbReference>
<comment type="similarity">
    <text evidence="5">Belongs to the ferrochelatase family.</text>
</comment>
<name>A0AA35SRT5_GEOBA</name>
<protein>
    <submittedName>
        <fullName evidence="6">Coproporphyrin III ferrochelatase</fullName>
    </submittedName>
</protein>
<keyword evidence="1" id="KW-0408">Iron</keyword>
<dbReference type="CDD" id="cd00419">
    <property type="entry name" value="Ferrochelatase_C"/>
    <property type="match status" value="1"/>
</dbReference>
<dbReference type="EMBL" id="CASHTH010002711">
    <property type="protein sequence ID" value="CAI8034097.1"/>
    <property type="molecule type" value="Genomic_DNA"/>
</dbReference>
<reference evidence="6" key="1">
    <citation type="submission" date="2023-03" db="EMBL/GenBank/DDBJ databases">
        <authorList>
            <person name="Steffen K."/>
            <person name="Cardenas P."/>
        </authorList>
    </citation>
    <scope>NUCLEOTIDE SEQUENCE</scope>
</reference>
<dbReference type="InterPro" id="IPR033644">
    <property type="entry name" value="Ferrochelatase_C"/>
</dbReference>
<evidence type="ECO:0000256" key="2">
    <source>
        <dbReference type="ARBA" id="ARBA00023133"/>
    </source>
</evidence>
<keyword evidence="2" id="KW-0350">Heme biosynthesis</keyword>
<proteinExistence type="inferred from homology"/>
<dbReference type="HAMAP" id="MF_00323">
    <property type="entry name" value="Ferrochelatase"/>
    <property type="match status" value="1"/>
</dbReference>
<dbReference type="PANTHER" id="PTHR11108:SF1">
    <property type="entry name" value="FERROCHELATASE, MITOCHONDRIAL"/>
    <property type="match status" value="1"/>
</dbReference>
<dbReference type="Pfam" id="PF00762">
    <property type="entry name" value="Ferrochelatase"/>
    <property type="match status" value="1"/>
</dbReference>
<comment type="caution">
    <text evidence="6">The sequence shown here is derived from an EMBL/GenBank/DDBJ whole genome shotgun (WGS) entry which is preliminary data.</text>
</comment>
<keyword evidence="7" id="KW-1185">Reference proteome</keyword>
<evidence type="ECO:0000313" key="6">
    <source>
        <dbReference type="EMBL" id="CAI8034097.1"/>
    </source>
</evidence>
<dbReference type="InterPro" id="IPR001015">
    <property type="entry name" value="Ferrochelatase"/>
</dbReference>
<sequence>MRYDSVLLVAFGGPTPGCCQKYNSDICPGEAYCFVEGITGAAESQKERVKDISAHYIKLGGFSPFNELTFTQADALETALQARNLLLPVYAGFRHWNPYLKEVIAEMAQKGHRKILGIIMAPHQSKVSWEWYQQTVKKGIDAVDGEKPTIDYLDPWYTHEGYIGAIAEIIETACGDKLARAELVFTAHAIPQSAADTSPYTQQFGKTGEAVAKQIGKTRFGLAYQSEVENSPIPWTQPDINDWLKARKDEGVDTVVASPIGFLCDHVEVLYDLDIEATETAEACGIDFIRAGTVGDHSKFINMLADFVYEKVAK</sequence>
<gene>
    <name evidence="6" type="ORF">GBAR_LOCUS19240</name>
</gene>
<evidence type="ECO:0000256" key="5">
    <source>
        <dbReference type="RuleBase" id="RU004185"/>
    </source>
</evidence>
<dbReference type="SUPFAM" id="SSF53800">
    <property type="entry name" value="Chelatase"/>
    <property type="match status" value="1"/>
</dbReference>
<evidence type="ECO:0000256" key="3">
    <source>
        <dbReference type="ARBA" id="ARBA00023239"/>
    </source>
</evidence>
<evidence type="ECO:0000256" key="1">
    <source>
        <dbReference type="ARBA" id="ARBA00023004"/>
    </source>
</evidence>
<dbReference type="AlphaFoldDB" id="A0AA35SRT5"/>
<dbReference type="NCBIfam" id="TIGR00109">
    <property type="entry name" value="hemH"/>
    <property type="match status" value="1"/>
</dbReference>
<evidence type="ECO:0000256" key="4">
    <source>
        <dbReference type="ARBA" id="ARBA00023244"/>
    </source>
</evidence>
<dbReference type="GO" id="GO:0004325">
    <property type="term" value="F:ferrochelatase activity"/>
    <property type="evidence" value="ECO:0007669"/>
    <property type="project" value="InterPro"/>
</dbReference>